<evidence type="ECO:0000256" key="1">
    <source>
        <dbReference type="SAM" id="Coils"/>
    </source>
</evidence>
<reference evidence="2 3" key="1">
    <citation type="submission" date="2012-10" db="EMBL/GenBank/DDBJ databases">
        <authorList>
            <person name="Harkins D.M."/>
            <person name="Durkin A.S."/>
            <person name="Brinkac L.M."/>
            <person name="Haft D.H."/>
            <person name="Selengut J.D."/>
            <person name="Sanka R."/>
            <person name="DePew J."/>
            <person name="Purushe J."/>
            <person name="Whelen A.C."/>
            <person name="Vinetz J.M."/>
            <person name="Sutton G.G."/>
            <person name="Nierman W.C."/>
            <person name="Fouts D.E."/>
        </authorList>
    </citation>
    <scope>NUCLEOTIDE SEQUENCE [LARGE SCALE GENOMIC DNA]</scope>
    <source>
        <strain evidence="2 3">2006001853</strain>
    </source>
</reference>
<sequence>MAKLKKTEEKRPLVDLPNNEYKNKSELEAGMEFMGEQMLEKERLVNEANQKISQIRSELEETVYPIQAKIDHVTSGIAYFVQNNREELFPDPNLKTCKLISGTLNYRKTPASVRTKASVKLFEKILAENGLLQLYNEWVVRLSRVFIRAKLELNKDSIIADPLAAHQKIGVELNEEKERLYIKPSRLEDEISADADTEAA</sequence>
<dbReference type="AlphaFoldDB" id="A0A828Z9R4"/>
<feature type="coiled-coil region" evidence="1">
    <location>
        <begin position="31"/>
        <end position="58"/>
    </location>
</feature>
<dbReference type="Proteomes" id="UP000001338">
    <property type="component" value="Unassembled WGS sequence"/>
</dbReference>
<dbReference type="InterPro" id="IPR009951">
    <property type="entry name" value="Host-nuc_inhib_Gam"/>
</dbReference>
<keyword evidence="1" id="KW-0175">Coiled coil</keyword>
<dbReference type="RefSeq" id="WP_004498572.1">
    <property type="nucleotide sequence ID" value="NZ_AFLV02000005.1"/>
</dbReference>
<comment type="caution">
    <text evidence="2">The sequence shown here is derived from an EMBL/GenBank/DDBJ whole genome shotgun (WGS) entry which is preliminary data.</text>
</comment>
<gene>
    <name evidence="2" type="ORF">LEP1GSC036_3899</name>
</gene>
<dbReference type="EMBL" id="AFLV02000005">
    <property type="protein sequence ID" value="EKR66357.1"/>
    <property type="molecule type" value="Genomic_DNA"/>
</dbReference>
<dbReference type="GO" id="GO:0042262">
    <property type="term" value="P:DNA protection"/>
    <property type="evidence" value="ECO:0007669"/>
    <property type="project" value="InterPro"/>
</dbReference>
<organism evidence="2 3">
    <name type="scientific">Leptospira weilii str. 2006001853</name>
    <dbReference type="NCBI Taxonomy" id="1001589"/>
    <lineage>
        <taxon>Bacteria</taxon>
        <taxon>Pseudomonadati</taxon>
        <taxon>Spirochaetota</taxon>
        <taxon>Spirochaetia</taxon>
        <taxon>Leptospirales</taxon>
        <taxon>Leptospiraceae</taxon>
        <taxon>Leptospira</taxon>
    </lineage>
</organism>
<name>A0A828Z9R4_9LEPT</name>
<dbReference type="Gene3D" id="1.20.5.170">
    <property type="match status" value="1"/>
</dbReference>
<dbReference type="GeneID" id="61113366"/>
<accession>A0A828Z9R4</accession>
<proteinExistence type="predicted"/>
<protein>
    <submittedName>
        <fullName evidence="2">Gam-like protein</fullName>
    </submittedName>
</protein>
<evidence type="ECO:0000313" key="2">
    <source>
        <dbReference type="EMBL" id="EKR66357.1"/>
    </source>
</evidence>
<evidence type="ECO:0000313" key="3">
    <source>
        <dbReference type="Proteomes" id="UP000001338"/>
    </source>
</evidence>
<dbReference type="SUPFAM" id="SSF161266">
    <property type="entry name" value="Gam-like"/>
    <property type="match status" value="1"/>
</dbReference>
<dbReference type="GO" id="GO:0003690">
    <property type="term" value="F:double-stranded DNA binding"/>
    <property type="evidence" value="ECO:0007669"/>
    <property type="project" value="InterPro"/>
</dbReference>
<dbReference type="Pfam" id="PF07352">
    <property type="entry name" value="Phage_Mu_Gam"/>
    <property type="match status" value="1"/>
</dbReference>